<dbReference type="PRINTS" id="PR00411">
    <property type="entry name" value="PNDRDTASEI"/>
</dbReference>
<name>A0ABX0Y5G8_9ACTN</name>
<dbReference type="InterPro" id="IPR016156">
    <property type="entry name" value="FAD/NAD-linked_Rdtase_dimer_sf"/>
</dbReference>
<reference evidence="7 8" key="1">
    <citation type="submission" date="2020-03" db="EMBL/GenBank/DDBJ databases">
        <title>WGS of the type strain of Planosporangium spp.</title>
        <authorList>
            <person name="Thawai C."/>
        </authorList>
    </citation>
    <scope>NUCLEOTIDE SEQUENCE [LARGE SCALE GENOMIC DNA]</scope>
    <source>
        <strain evidence="7 8">TBRC 5610</strain>
    </source>
</reference>
<evidence type="ECO:0000313" key="8">
    <source>
        <dbReference type="Proteomes" id="UP000722989"/>
    </source>
</evidence>
<evidence type="ECO:0000256" key="4">
    <source>
        <dbReference type="ARBA" id="ARBA00023002"/>
    </source>
</evidence>
<dbReference type="RefSeq" id="WP_167927551.1">
    <property type="nucleotide sequence ID" value="NZ_JAATVY010000020.1"/>
</dbReference>
<keyword evidence="4" id="KW-0560">Oxidoreductase</keyword>
<evidence type="ECO:0000256" key="1">
    <source>
        <dbReference type="ARBA" id="ARBA00001974"/>
    </source>
</evidence>
<dbReference type="PANTHER" id="PTHR43557">
    <property type="entry name" value="APOPTOSIS-INDUCING FACTOR 1"/>
    <property type="match status" value="1"/>
</dbReference>
<dbReference type="PANTHER" id="PTHR43557:SF2">
    <property type="entry name" value="RIESKE DOMAIN-CONTAINING PROTEIN-RELATED"/>
    <property type="match status" value="1"/>
</dbReference>
<dbReference type="Pfam" id="PF14759">
    <property type="entry name" value="Reductase_C"/>
    <property type="match status" value="1"/>
</dbReference>
<proteinExistence type="predicted"/>
<dbReference type="Gene3D" id="3.50.50.60">
    <property type="entry name" value="FAD/NAD(P)-binding domain"/>
    <property type="match status" value="2"/>
</dbReference>
<dbReference type="PRINTS" id="PR00368">
    <property type="entry name" value="FADPNR"/>
</dbReference>
<feature type="domain" description="FAD/NAD(P)-binding" evidence="5">
    <location>
        <begin position="4"/>
        <end position="295"/>
    </location>
</feature>
<dbReference type="EMBL" id="JAATVY010000020">
    <property type="protein sequence ID" value="NJC72642.1"/>
    <property type="molecule type" value="Genomic_DNA"/>
</dbReference>
<gene>
    <name evidence="7" type="ORF">HC031_23405</name>
</gene>
<dbReference type="Gene3D" id="3.30.390.30">
    <property type="match status" value="1"/>
</dbReference>
<accession>A0ABX0Y5G8</accession>
<comment type="cofactor">
    <cofactor evidence="1">
        <name>FAD</name>
        <dbReference type="ChEBI" id="CHEBI:57692"/>
    </cofactor>
</comment>
<evidence type="ECO:0000313" key="7">
    <source>
        <dbReference type="EMBL" id="NJC72642.1"/>
    </source>
</evidence>
<evidence type="ECO:0000259" key="6">
    <source>
        <dbReference type="Pfam" id="PF14759"/>
    </source>
</evidence>
<evidence type="ECO:0000259" key="5">
    <source>
        <dbReference type="Pfam" id="PF07992"/>
    </source>
</evidence>
<dbReference type="InterPro" id="IPR023753">
    <property type="entry name" value="FAD/NAD-binding_dom"/>
</dbReference>
<keyword evidence="8" id="KW-1185">Reference proteome</keyword>
<sequence length="395" mass="41194">MKRTIAIVGASLAGLSAARALRDQSYDGTIIAIGAERHEPYDRPPLSKDFLTGAMAAADLALGAPDEDLDVQWRLGVPAVRLSAADRSITLADGDEIRVDGVIVATGSRARPLPGTGGLEGVHTLRTLDDAIALRSDLTAGRRLVVIGAGFIGAEVASSARSLDLDVTVVEALPTPLAGALGVEMGAICAGLHADHGVRLLTGVGVARLAGSSRVEAVELADGTRLPADVVVVGIGAQPNVEWLANSGLEIAGGVVTDATGATNLPGVVATGDCAVSYRPYTGASVRNEHWTHALEHPATAVATLLGSATAPRRPGSDVPYFWSDQYGVRIQFAGHREEGDPVRVVEGDPDQRSFLAVYERDGRPVAVLGLNQPRLFTRWRRQLRTPDQAALSAS</sequence>
<dbReference type="InterPro" id="IPR036188">
    <property type="entry name" value="FAD/NAD-bd_sf"/>
</dbReference>
<keyword evidence="3" id="KW-0274">FAD</keyword>
<evidence type="ECO:0000256" key="2">
    <source>
        <dbReference type="ARBA" id="ARBA00022630"/>
    </source>
</evidence>
<evidence type="ECO:0000256" key="3">
    <source>
        <dbReference type="ARBA" id="ARBA00022827"/>
    </source>
</evidence>
<protein>
    <submittedName>
        <fullName evidence="7">FAD-dependent oxidoreductase</fullName>
    </submittedName>
</protein>
<comment type="caution">
    <text evidence="7">The sequence shown here is derived from an EMBL/GenBank/DDBJ whole genome shotgun (WGS) entry which is preliminary data.</text>
</comment>
<keyword evidence="2" id="KW-0285">Flavoprotein</keyword>
<dbReference type="InterPro" id="IPR050446">
    <property type="entry name" value="FAD-oxidoreductase/Apoptosis"/>
</dbReference>
<dbReference type="Proteomes" id="UP000722989">
    <property type="component" value="Unassembled WGS sequence"/>
</dbReference>
<feature type="domain" description="Reductase C-terminal" evidence="6">
    <location>
        <begin position="321"/>
        <end position="385"/>
    </location>
</feature>
<dbReference type="SUPFAM" id="SSF55424">
    <property type="entry name" value="FAD/NAD-linked reductases, dimerisation (C-terminal) domain"/>
    <property type="match status" value="1"/>
</dbReference>
<dbReference type="InterPro" id="IPR028202">
    <property type="entry name" value="Reductase_C"/>
</dbReference>
<dbReference type="SUPFAM" id="SSF51905">
    <property type="entry name" value="FAD/NAD(P)-binding domain"/>
    <property type="match status" value="1"/>
</dbReference>
<dbReference type="Pfam" id="PF07992">
    <property type="entry name" value="Pyr_redox_2"/>
    <property type="match status" value="1"/>
</dbReference>
<organism evidence="7 8">
    <name type="scientific">Planosporangium thailandense</name>
    <dbReference type="NCBI Taxonomy" id="765197"/>
    <lineage>
        <taxon>Bacteria</taxon>
        <taxon>Bacillati</taxon>
        <taxon>Actinomycetota</taxon>
        <taxon>Actinomycetes</taxon>
        <taxon>Micromonosporales</taxon>
        <taxon>Micromonosporaceae</taxon>
        <taxon>Planosporangium</taxon>
    </lineage>
</organism>